<feature type="transmembrane region" description="Helical" evidence="1">
    <location>
        <begin position="101"/>
        <end position="122"/>
    </location>
</feature>
<accession>A0ABU6IV41</accession>
<gene>
    <name evidence="2" type="ORF">VJ920_00020</name>
</gene>
<keyword evidence="3" id="KW-1185">Reference proteome</keyword>
<dbReference type="Pfam" id="PF11188">
    <property type="entry name" value="DUF2975"/>
    <property type="match status" value="1"/>
</dbReference>
<feature type="transmembrane region" description="Helical" evidence="1">
    <location>
        <begin position="142"/>
        <end position="162"/>
    </location>
</feature>
<organism evidence="2 3">
    <name type="scientific">Adlercreutzia shanghongiae</name>
    <dbReference type="NCBI Taxonomy" id="3111773"/>
    <lineage>
        <taxon>Bacteria</taxon>
        <taxon>Bacillati</taxon>
        <taxon>Actinomycetota</taxon>
        <taxon>Coriobacteriia</taxon>
        <taxon>Eggerthellales</taxon>
        <taxon>Eggerthellaceae</taxon>
        <taxon>Adlercreutzia</taxon>
    </lineage>
</organism>
<proteinExistence type="predicted"/>
<dbReference type="Proteomes" id="UP001343724">
    <property type="component" value="Unassembled WGS sequence"/>
</dbReference>
<keyword evidence="1" id="KW-1133">Transmembrane helix</keyword>
<protein>
    <submittedName>
        <fullName evidence="2">DUF2975 domain-containing protein</fullName>
    </submittedName>
</protein>
<dbReference type="EMBL" id="JAYMFH010000001">
    <property type="protein sequence ID" value="MEC4293696.1"/>
    <property type="molecule type" value="Genomic_DNA"/>
</dbReference>
<name>A0ABU6IV41_9ACTN</name>
<evidence type="ECO:0000256" key="1">
    <source>
        <dbReference type="SAM" id="Phobius"/>
    </source>
</evidence>
<evidence type="ECO:0000313" key="2">
    <source>
        <dbReference type="EMBL" id="MEC4293696.1"/>
    </source>
</evidence>
<dbReference type="InterPro" id="IPR021354">
    <property type="entry name" value="DUF2975"/>
</dbReference>
<keyword evidence="1" id="KW-0812">Transmembrane</keyword>
<keyword evidence="1" id="KW-0472">Membrane</keyword>
<comment type="caution">
    <text evidence="2">The sequence shown here is derived from an EMBL/GenBank/DDBJ whole genome shotgun (WGS) entry which is preliminary data.</text>
</comment>
<feature type="transmembrane region" description="Helical" evidence="1">
    <location>
        <begin position="59"/>
        <end position="80"/>
    </location>
</feature>
<feature type="transmembrane region" description="Helical" evidence="1">
    <location>
        <begin position="21"/>
        <end position="47"/>
    </location>
</feature>
<dbReference type="RefSeq" id="WP_326438073.1">
    <property type="nucleotide sequence ID" value="NZ_JAYMFH010000001.1"/>
</dbReference>
<sequence length="176" mass="19489">MNNLNERDIEQSLQRMKKTCKVIRCCFLIATIIYAILWVSIIVLAALEASGKGFVSHEAVYAFVGGLFTALILWNLFRLFDEIDKGGAPFSFQQAGRLQQIAIIALAYVALDFIISFGFMFNPVPELGFAVVFNNGIAEPTLNLNVGMLAFSAIMYSLSAIFRYAALLQQLSDDTV</sequence>
<reference evidence="2 3" key="1">
    <citation type="submission" date="2024-01" db="EMBL/GenBank/DDBJ databases">
        <title>novel species in genus Adlercreutzia.</title>
        <authorList>
            <person name="Liu X."/>
        </authorList>
    </citation>
    <scope>NUCLEOTIDE SEQUENCE [LARGE SCALE GENOMIC DNA]</scope>
    <source>
        <strain evidence="2 3">R22</strain>
    </source>
</reference>
<evidence type="ECO:0000313" key="3">
    <source>
        <dbReference type="Proteomes" id="UP001343724"/>
    </source>
</evidence>